<gene>
    <name evidence="1" type="ordered locus">FRAAL2676</name>
</gene>
<keyword evidence="2" id="KW-1185">Reference proteome</keyword>
<evidence type="ECO:0000313" key="2">
    <source>
        <dbReference type="Proteomes" id="UP000000657"/>
    </source>
</evidence>
<sequence>MSNLPVFQVGQGDTQPTLTDTLLNPISRSPQDLTGAAVRFVARPTVGGEVVINAPAQVVYAAGGLVQYPWTLEDTAAPGNLAGEWHVTLPGGASETWPLHTWAHIRVEAALSSPTASPDPAPLLPTPWISADDVAARPRMARVDRRVLQQCAEAASEVLYLRSGRLYPGLLTATMRPSADPLPGRIGAGLGTFASCYGYASGDVWTALTPDRVYDRRGGGGWPPAVDLGVYPLRSIVQVLLDGQIIPPAEYRIDEQRWLVRVRPTATAVPTRRYGWPSHQQLDLPPTEPGTFAVTCTYGTAPPAMGKLAAAALAASIAQLLGYPATGATLPARATAVKRAGVTVEVANQALDADGGVGVPEAELFLGTVNPDRLRRMPTVWTPDLGSTRRSGG</sequence>
<evidence type="ECO:0000313" key="1">
    <source>
        <dbReference type="EMBL" id="CAJ61322.1"/>
    </source>
</evidence>
<proteinExistence type="predicted"/>
<dbReference type="RefSeq" id="WP_011603830.1">
    <property type="nucleotide sequence ID" value="NC_008278.1"/>
</dbReference>
<organism evidence="1 2">
    <name type="scientific">Frankia alni (strain DSM 45986 / CECT 9034 / ACN14a)</name>
    <dbReference type="NCBI Taxonomy" id="326424"/>
    <lineage>
        <taxon>Bacteria</taxon>
        <taxon>Bacillati</taxon>
        <taxon>Actinomycetota</taxon>
        <taxon>Actinomycetes</taxon>
        <taxon>Frankiales</taxon>
        <taxon>Frankiaceae</taxon>
        <taxon>Frankia</taxon>
    </lineage>
</organism>
<dbReference type="KEGG" id="fal:FRAAL2676"/>
<name>Q0RMC9_FRAAA</name>
<reference evidence="1 2" key="1">
    <citation type="journal article" date="2007" name="Genome Res.">
        <title>Genome characteristics of facultatively symbiotic Frankia sp. strains reflect host range and host plant biogeography.</title>
        <authorList>
            <person name="Normand P."/>
            <person name="Lapierre P."/>
            <person name="Tisa L.S."/>
            <person name="Gogarten J.P."/>
            <person name="Alloisio N."/>
            <person name="Bagnarol E."/>
            <person name="Bassi C.A."/>
            <person name="Berry A.M."/>
            <person name="Bickhart D.M."/>
            <person name="Choisne N."/>
            <person name="Couloux A."/>
            <person name="Cournoyer B."/>
            <person name="Cruveiller S."/>
            <person name="Daubin V."/>
            <person name="Demange N."/>
            <person name="Francino M.P."/>
            <person name="Goltsman E."/>
            <person name="Huang Y."/>
            <person name="Kopp O.R."/>
            <person name="Labarre L."/>
            <person name="Lapidus A."/>
            <person name="Lavire C."/>
            <person name="Marechal J."/>
            <person name="Martinez M."/>
            <person name="Mastronunzio J.E."/>
            <person name="Mullin B.C."/>
            <person name="Niemann J."/>
            <person name="Pujic P."/>
            <person name="Rawnsley T."/>
            <person name="Rouy Z."/>
            <person name="Schenowitz C."/>
            <person name="Sellstedt A."/>
            <person name="Tavares F."/>
            <person name="Tomkins J.P."/>
            <person name="Vallenet D."/>
            <person name="Valverde C."/>
            <person name="Wall L.G."/>
            <person name="Wang Y."/>
            <person name="Medigue C."/>
            <person name="Benson D.R."/>
        </authorList>
    </citation>
    <scope>NUCLEOTIDE SEQUENCE [LARGE SCALE GENOMIC DNA]</scope>
    <source>
        <strain evidence="2">DSM 45986 / CECT 9034 / ACN14a</strain>
    </source>
</reference>
<dbReference type="STRING" id="326424.FRAAL2676"/>
<accession>Q0RMC9</accession>
<dbReference type="AlphaFoldDB" id="Q0RMC9"/>
<dbReference type="OrthoDB" id="3340404at2"/>
<protein>
    <submittedName>
        <fullName evidence="1">Uncharacterized protein</fullName>
    </submittedName>
</protein>
<dbReference type="HOGENOM" id="CLU_701612_0_0_11"/>
<dbReference type="EMBL" id="CT573213">
    <property type="protein sequence ID" value="CAJ61322.1"/>
    <property type="molecule type" value="Genomic_DNA"/>
</dbReference>
<dbReference type="Proteomes" id="UP000000657">
    <property type="component" value="Chromosome"/>
</dbReference>